<dbReference type="InterPro" id="IPR029442">
    <property type="entry name" value="GyrI-like"/>
</dbReference>
<dbReference type="InterPro" id="IPR010499">
    <property type="entry name" value="AraC_E-bd"/>
</dbReference>
<feature type="domain" description="AraC effector-binding" evidence="1">
    <location>
        <begin position="1"/>
        <end position="119"/>
    </location>
</feature>
<sequence>MEKGIQIQGPPIFVCHKMTTEEAVKAGKEGNADIEVAVPVSGKVEDSDEIKGYELPGGKMAKIVHKGPHQDCGPTYEMLFAWLEENVKKIVGPTREVYLNDPNEVPQEELLTEIYAPIE</sequence>
<dbReference type="Pfam" id="PF06445">
    <property type="entry name" value="GyrI-like"/>
    <property type="match status" value="1"/>
</dbReference>
<dbReference type="SUPFAM" id="SSF55136">
    <property type="entry name" value="Probable bacterial effector-binding domain"/>
    <property type="match status" value="1"/>
</dbReference>
<dbReference type="EMBL" id="BARU01033775">
    <property type="protein sequence ID" value="GAH71299.1"/>
    <property type="molecule type" value="Genomic_DNA"/>
</dbReference>
<dbReference type="AlphaFoldDB" id="X1IYY2"/>
<dbReference type="InterPro" id="IPR050908">
    <property type="entry name" value="SmbC-like"/>
</dbReference>
<protein>
    <recommendedName>
        <fullName evidence="1">AraC effector-binding domain-containing protein</fullName>
    </recommendedName>
</protein>
<dbReference type="SMART" id="SM00871">
    <property type="entry name" value="AraC_E_bind"/>
    <property type="match status" value="1"/>
</dbReference>
<dbReference type="PANTHER" id="PTHR40055:SF1">
    <property type="entry name" value="TRANSCRIPTIONAL REGULATOR YGIV-RELATED"/>
    <property type="match status" value="1"/>
</dbReference>
<reference evidence="2" key="1">
    <citation type="journal article" date="2014" name="Front. Microbiol.">
        <title>High frequency of phylogenetically diverse reductive dehalogenase-homologous genes in deep subseafloor sedimentary metagenomes.</title>
        <authorList>
            <person name="Kawai M."/>
            <person name="Futagami T."/>
            <person name="Toyoda A."/>
            <person name="Takaki Y."/>
            <person name="Nishi S."/>
            <person name="Hori S."/>
            <person name="Arai W."/>
            <person name="Tsubouchi T."/>
            <person name="Morono Y."/>
            <person name="Uchiyama I."/>
            <person name="Ito T."/>
            <person name="Fujiyama A."/>
            <person name="Inagaki F."/>
            <person name="Takami H."/>
        </authorList>
    </citation>
    <scope>NUCLEOTIDE SEQUENCE</scope>
    <source>
        <strain evidence="2">Expedition CK06-06</strain>
    </source>
</reference>
<gene>
    <name evidence="2" type="ORF">S03H2_53093</name>
</gene>
<organism evidence="2">
    <name type="scientific">marine sediment metagenome</name>
    <dbReference type="NCBI Taxonomy" id="412755"/>
    <lineage>
        <taxon>unclassified sequences</taxon>
        <taxon>metagenomes</taxon>
        <taxon>ecological metagenomes</taxon>
    </lineage>
</organism>
<dbReference type="InterPro" id="IPR011256">
    <property type="entry name" value="Reg_factor_effector_dom_sf"/>
</dbReference>
<proteinExistence type="predicted"/>
<dbReference type="PANTHER" id="PTHR40055">
    <property type="entry name" value="TRANSCRIPTIONAL REGULATOR YGIV-RELATED"/>
    <property type="match status" value="1"/>
</dbReference>
<name>X1IYY2_9ZZZZ</name>
<comment type="caution">
    <text evidence="2">The sequence shown here is derived from an EMBL/GenBank/DDBJ whole genome shotgun (WGS) entry which is preliminary data.</text>
</comment>
<evidence type="ECO:0000313" key="2">
    <source>
        <dbReference type="EMBL" id="GAH71299.1"/>
    </source>
</evidence>
<evidence type="ECO:0000259" key="1">
    <source>
        <dbReference type="SMART" id="SM00871"/>
    </source>
</evidence>
<accession>X1IYY2</accession>
<dbReference type="Gene3D" id="3.20.80.10">
    <property type="entry name" value="Regulatory factor, effector binding domain"/>
    <property type="match status" value="1"/>
</dbReference>